<feature type="transmembrane region" description="Helical" evidence="8">
    <location>
        <begin position="462"/>
        <end position="482"/>
    </location>
</feature>
<dbReference type="GO" id="GO:0016758">
    <property type="term" value="F:hexosyltransferase activity"/>
    <property type="evidence" value="ECO:0007669"/>
    <property type="project" value="InterPro"/>
</dbReference>
<evidence type="ECO:0000256" key="4">
    <source>
        <dbReference type="ARBA" id="ARBA00022692"/>
    </source>
</evidence>
<protein>
    <submittedName>
        <fullName evidence="9">DUF2029 domain-containing protein</fullName>
    </submittedName>
</protein>
<evidence type="ECO:0000256" key="8">
    <source>
        <dbReference type="SAM" id="Phobius"/>
    </source>
</evidence>
<feature type="transmembrane region" description="Helical" evidence="8">
    <location>
        <begin position="334"/>
        <end position="354"/>
    </location>
</feature>
<feature type="transmembrane region" description="Helical" evidence="8">
    <location>
        <begin position="590"/>
        <end position="608"/>
    </location>
</feature>
<feature type="transmembrane region" description="Helical" evidence="8">
    <location>
        <begin position="415"/>
        <end position="433"/>
    </location>
</feature>
<dbReference type="EMBL" id="RSAS01000025">
    <property type="protein sequence ID" value="RRR78239.1"/>
    <property type="molecule type" value="Genomic_DNA"/>
</dbReference>
<dbReference type="GO" id="GO:0005886">
    <property type="term" value="C:plasma membrane"/>
    <property type="evidence" value="ECO:0007669"/>
    <property type="project" value="UniProtKB-SubCell"/>
</dbReference>
<proteinExistence type="inferred from homology"/>
<dbReference type="AlphaFoldDB" id="A0A426UBT6"/>
<feature type="transmembrane region" description="Helical" evidence="8">
    <location>
        <begin position="488"/>
        <end position="513"/>
    </location>
</feature>
<feature type="transmembrane region" description="Helical" evidence="8">
    <location>
        <begin position="263"/>
        <end position="283"/>
    </location>
</feature>
<feature type="transmembrane region" description="Helical" evidence="8">
    <location>
        <begin position="295"/>
        <end position="313"/>
    </location>
</feature>
<evidence type="ECO:0000256" key="3">
    <source>
        <dbReference type="ARBA" id="ARBA00022679"/>
    </source>
</evidence>
<feature type="transmembrane region" description="Helical" evidence="8">
    <location>
        <begin position="520"/>
        <end position="540"/>
    </location>
</feature>
<dbReference type="Pfam" id="PF09594">
    <property type="entry name" value="GT87"/>
    <property type="match status" value="1"/>
</dbReference>
<evidence type="ECO:0000256" key="1">
    <source>
        <dbReference type="ARBA" id="ARBA00004651"/>
    </source>
</evidence>
<evidence type="ECO:0000256" key="7">
    <source>
        <dbReference type="ARBA" id="ARBA00024033"/>
    </source>
</evidence>
<feature type="transmembrane region" description="Helical" evidence="8">
    <location>
        <begin position="620"/>
        <end position="640"/>
    </location>
</feature>
<reference evidence="9 10" key="1">
    <citation type="submission" date="2018-12" db="EMBL/GenBank/DDBJ databases">
        <title>Genome Sequence of Candidatus Viridilinea halotolerans isolated from saline sulfide-rich spring.</title>
        <authorList>
            <person name="Grouzdev D.S."/>
            <person name="Burganskaya E.I."/>
            <person name="Krutkina M.S."/>
            <person name="Sukhacheva M.V."/>
            <person name="Gorlenko V.M."/>
        </authorList>
    </citation>
    <scope>NUCLEOTIDE SEQUENCE [LARGE SCALE GENOMIC DNA]</scope>
    <source>
        <strain evidence="9">Chok-6</strain>
    </source>
</reference>
<feature type="transmembrane region" description="Helical" evidence="8">
    <location>
        <begin position="660"/>
        <end position="677"/>
    </location>
</feature>
<feature type="transmembrane region" description="Helical" evidence="8">
    <location>
        <begin position="689"/>
        <end position="714"/>
    </location>
</feature>
<feature type="transmembrane region" description="Helical" evidence="8">
    <location>
        <begin position="198"/>
        <end position="218"/>
    </location>
</feature>
<evidence type="ECO:0000256" key="5">
    <source>
        <dbReference type="ARBA" id="ARBA00022989"/>
    </source>
</evidence>
<feature type="transmembrane region" description="Helical" evidence="8">
    <location>
        <begin position="224"/>
        <end position="242"/>
    </location>
</feature>
<evidence type="ECO:0000256" key="2">
    <source>
        <dbReference type="ARBA" id="ARBA00022475"/>
    </source>
</evidence>
<keyword evidence="4 8" id="KW-0812">Transmembrane</keyword>
<comment type="caution">
    <text evidence="9">The sequence shown here is derived from an EMBL/GenBank/DDBJ whole genome shotgun (WGS) entry which is preliminary data.</text>
</comment>
<keyword evidence="5 8" id="KW-1133">Transmembrane helix</keyword>
<evidence type="ECO:0000313" key="9">
    <source>
        <dbReference type="EMBL" id="RRR78239.1"/>
    </source>
</evidence>
<sequence length="719" mass="78658">MATYSKELGIGLLAALMTLFIFGGAYARAWPLVATLGLDDQWFVAGFYGPEEGEIGPFRWSDGDAKIFMPRPALGRTVKVDLQIIDARANPEAPRELILRADGEVLTQFMLDHGQLRNYALLIPPEISFTRDTTIRLVSDGVPEFEGGRVLGVAVNQVRLTPIGAGVLWPNLWLAGHALIFGLLSYSVGRLSGVRHGSAFLITGGAALLIGGLIATKPMDTLPYLHRFTLLGAVFCVGIMAVRRLFLPVRSQRDAAPMFPGRYLPIMLGIGSWCALLLQAIIIWDGATNIGSPQWVRTMGLVVAVGIVGIWVWRASSDRQLPLEQRQSQVARPILLILAGAALLNIGWGLTFAFSREAPDLLILYRGAQSWLAGGSFYDLEAVLTNHFGHVFKVPPFYGMFFVPLVDRIDATTTLLLHRIMNTLLIGATALVWLRMWRIPLWSLTAAGLLILLDFRPLFDTLAFGQIDIVLLFLLTLALWALREERDGVAGALVAAGTLLKIYPLILLAFFVLKGRWRALGGFVLGMVILNGLAIAAIGWEEHRIYLFDVLPSIGGTTPWIENQTISGFIARLGAPATAAAIFHNPLLEMIGTGLSALVVLAALALTLRPATVQSSHFALQYSLFLLLMVLTVPTAWMHYQTLLLVPFATLVLHFRERQITLGMALLLGISFGLIAFGNQWSFQDREIVGLLSVLGVSYKFYGMLILAGVMGAVCTRRV</sequence>
<dbReference type="InterPro" id="IPR018584">
    <property type="entry name" value="GT87"/>
</dbReference>
<dbReference type="Proteomes" id="UP000280307">
    <property type="component" value="Unassembled WGS sequence"/>
</dbReference>
<feature type="transmembrane region" description="Helical" evidence="8">
    <location>
        <begin position="167"/>
        <end position="186"/>
    </location>
</feature>
<comment type="subcellular location">
    <subcellularLocation>
        <location evidence="1">Cell membrane</location>
        <topology evidence="1">Multi-pass membrane protein</topology>
    </subcellularLocation>
</comment>
<organism evidence="9 10">
    <name type="scientific">Candidatus Viridilinea halotolerans</name>
    <dbReference type="NCBI Taxonomy" id="2491704"/>
    <lineage>
        <taxon>Bacteria</taxon>
        <taxon>Bacillati</taxon>
        <taxon>Chloroflexota</taxon>
        <taxon>Chloroflexia</taxon>
        <taxon>Chloroflexales</taxon>
        <taxon>Chloroflexineae</taxon>
        <taxon>Oscillochloridaceae</taxon>
        <taxon>Candidatus Viridilinea</taxon>
    </lineage>
</organism>
<name>A0A426UBT6_9CHLR</name>
<keyword evidence="2" id="KW-1003">Cell membrane</keyword>
<accession>A0A426UBT6</accession>
<comment type="similarity">
    <text evidence="7">Belongs to the glycosyltransferase 87 family.</text>
</comment>
<evidence type="ECO:0000313" key="10">
    <source>
        <dbReference type="Proteomes" id="UP000280307"/>
    </source>
</evidence>
<evidence type="ECO:0000256" key="6">
    <source>
        <dbReference type="ARBA" id="ARBA00023136"/>
    </source>
</evidence>
<gene>
    <name evidence="9" type="ORF">EI684_00580</name>
</gene>
<keyword evidence="3" id="KW-0808">Transferase</keyword>
<keyword evidence="6 8" id="KW-0472">Membrane</keyword>